<gene>
    <name evidence="1" type="ORF">RM549_03450</name>
</gene>
<evidence type="ECO:0000313" key="1">
    <source>
        <dbReference type="EMBL" id="MDT0688822.1"/>
    </source>
</evidence>
<proteinExistence type="predicted"/>
<dbReference type="RefSeq" id="WP_311681272.1">
    <property type="nucleotide sequence ID" value="NZ_JAVRHM010000002.1"/>
</dbReference>
<evidence type="ECO:0000313" key="2">
    <source>
        <dbReference type="Proteomes" id="UP001261624"/>
    </source>
</evidence>
<name>A0ABU3DYM1_9FLAO</name>
<sequence>MKETSEVFCTYPNPYLVRNEVSSITVSRSASLKVGLKNPKKEEQKSIGISLGKVSNSLVSSFLNAWQKLIDSPQTFPEQEETPVATYVINDNSKEEEEQMLSEVLCNSLNLEPNSAASWEAIKATNKIYHEDFPGSYIIEHKGERLGIFFLTIRNRVNGISEVSYEFLPNVRSFNYIF</sequence>
<comment type="caution">
    <text evidence="1">The sequence shown here is derived from an EMBL/GenBank/DDBJ whole genome shotgun (WGS) entry which is preliminary data.</text>
</comment>
<accession>A0ABU3DYM1</accession>
<protein>
    <submittedName>
        <fullName evidence="1">Uncharacterized protein</fullName>
    </submittedName>
</protein>
<keyword evidence="2" id="KW-1185">Reference proteome</keyword>
<organism evidence="1 2">
    <name type="scientific">Autumnicola patrickiae</name>
    <dbReference type="NCBI Taxonomy" id="3075591"/>
    <lineage>
        <taxon>Bacteria</taxon>
        <taxon>Pseudomonadati</taxon>
        <taxon>Bacteroidota</taxon>
        <taxon>Flavobacteriia</taxon>
        <taxon>Flavobacteriales</taxon>
        <taxon>Flavobacteriaceae</taxon>
        <taxon>Autumnicola</taxon>
    </lineage>
</organism>
<dbReference type="EMBL" id="JAVRHM010000002">
    <property type="protein sequence ID" value="MDT0688822.1"/>
    <property type="molecule type" value="Genomic_DNA"/>
</dbReference>
<dbReference type="Proteomes" id="UP001261624">
    <property type="component" value="Unassembled WGS sequence"/>
</dbReference>
<reference evidence="1 2" key="1">
    <citation type="submission" date="2023-09" db="EMBL/GenBank/DDBJ databases">
        <authorList>
            <person name="Rey-Velasco X."/>
        </authorList>
    </citation>
    <scope>NUCLEOTIDE SEQUENCE [LARGE SCALE GENOMIC DNA]</scope>
    <source>
        <strain evidence="1 2">F188</strain>
    </source>
</reference>